<feature type="compositionally biased region" description="Polar residues" evidence="4">
    <location>
        <begin position="283"/>
        <end position="310"/>
    </location>
</feature>
<keyword evidence="2" id="KW-0863">Zinc-finger</keyword>
<evidence type="ECO:0000256" key="1">
    <source>
        <dbReference type="ARBA" id="ARBA00022723"/>
    </source>
</evidence>
<dbReference type="PANTHER" id="PTHR14155:SF627">
    <property type="entry name" value="OS06G0192800 PROTEIN"/>
    <property type="match status" value="1"/>
</dbReference>
<dbReference type="PROSITE" id="PS50089">
    <property type="entry name" value="ZF_RING_2"/>
    <property type="match status" value="1"/>
</dbReference>
<reference evidence="6" key="1">
    <citation type="journal article" date="2020" name="Nature">
        <title>Giant virus diversity and host interactions through global metagenomics.</title>
        <authorList>
            <person name="Schulz F."/>
            <person name="Roux S."/>
            <person name="Paez-Espino D."/>
            <person name="Jungbluth S."/>
            <person name="Walsh D.A."/>
            <person name="Denef V.J."/>
            <person name="McMahon K.D."/>
            <person name="Konstantinidis K.T."/>
            <person name="Eloe-Fadrosh E.A."/>
            <person name="Kyrpides N.C."/>
            <person name="Woyke T."/>
        </authorList>
    </citation>
    <scope>NUCLEOTIDE SEQUENCE</scope>
    <source>
        <strain evidence="6">GVMAG-S-1101164-67</strain>
    </source>
</reference>
<dbReference type="InterPro" id="IPR001841">
    <property type="entry name" value="Znf_RING"/>
</dbReference>
<dbReference type="EMBL" id="MN740753">
    <property type="protein sequence ID" value="QHU10319.1"/>
    <property type="molecule type" value="Genomic_DNA"/>
</dbReference>
<keyword evidence="3" id="KW-0862">Zinc</keyword>
<feature type="compositionally biased region" description="Polar residues" evidence="4">
    <location>
        <begin position="108"/>
        <end position="122"/>
    </location>
</feature>
<name>A0A6C0JXU1_9ZZZZ</name>
<dbReference type="GO" id="GO:0016567">
    <property type="term" value="P:protein ubiquitination"/>
    <property type="evidence" value="ECO:0007669"/>
    <property type="project" value="UniProtKB-UniPathway"/>
</dbReference>
<feature type="compositionally biased region" description="Acidic residues" evidence="4">
    <location>
        <begin position="311"/>
        <end position="320"/>
    </location>
</feature>
<keyword evidence="1" id="KW-0479">Metal-binding</keyword>
<dbReference type="PANTHER" id="PTHR14155">
    <property type="entry name" value="RING FINGER DOMAIN-CONTAINING"/>
    <property type="match status" value="1"/>
</dbReference>
<feature type="region of interest" description="Disordered" evidence="4">
    <location>
        <begin position="81"/>
        <end position="153"/>
    </location>
</feature>
<evidence type="ECO:0000313" key="6">
    <source>
        <dbReference type="EMBL" id="QHU10319.1"/>
    </source>
</evidence>
<dbReference type="UniPathway" id="UPA00143"/>
<feature type="compositionally biased region" description="Low complexity" evidence="4">
    <location>
        <begin position="130"/>
        <end position="150"/>
    </location>
</feature>
<dbReference type="InterPro" id="IPR013083">
    <property type="entry name" value="Znf_RING/FYVE/PHD"/>
</dbReference>
<evidence type="ECO:0000256" key="3">
    <source>
        <dbReference type="ARBA" id="ARBA00022833"/>
    </source>
</evidence>
<organism evidence="6">
    <name type="scientific">viral metagenome</name>
    <dbReference type="NCBI Taxonomy" id="1070528"/>
    <lineage>
        <taxon>unclassified sequences</taxon>
        <taxon>metagenomes</taxon>
        <taxon>organismal metagenomes</taxon>
    </lineage>
</organism>
<evidence type="ECO:0000256" key="4">
    <source>
        <dbReference type="SAM" id="MobiDB-lite"/>
    </source>
</evidence>
<dbReference type="InterPro" id="IPR053238">
    <property type="entry name" value="RING-H2_zinc_finger"/>
</dbReference>
<protein>
    <recommendedName>
        <fullName evidence="5">RING-type domain-containing protein</fullName>
    </recommendedName>
</protein>
<dbReference type="AlphaFoldDB" id="A0A6C0JXU1"/>
<feature type="region of interest" description="Disordered" evidence="4">
    <location>
        <begin position="283"/>
        <end position="320"/>
    </location>
</feature>
<feature type="domain" description="RING-type" evidence="5">
    <location>
        <begin position="176"/>
        <end position="218"/>
    </location>
</feature>
<dbReference type="SUPFAM" id="SSF57850">
    <property type="entry name" value="RING/U-box"/>
    <property type="match status" value="1"/>
</dbReference>
<proteinExistence type="predicted"/>
<dbReference type="GO" id="GO:0008270">
    <property type="term" value="F:zinc ion binding"/>
    <property type="evidence" value="ECO:0007669"/>
    <property type="project" value="UniProtKB-KW"/>
</dbReference>
<dbReference type="Pfam" id="PF13639">
    <property type="entry name" value="zf-RING_2"/>
    <property type="match status" value="1"/>
</dbReference>
<accession>A0A6C0JXU1</accession>
<dbReference type="Gene3D" id="3.30.40.10">
    <property type="entry name" value="Zinc/RING finger domain, C3HC4 (zinc finger)"/>
    <property type="match status" value="1"/>
</dbReference>
<sequence length="320" mass="36711">MSNRSNNRNNRNAENILFDYLLNTLDRSYQDVPRTNTNTLTETNINLLLRVFDSYQRNVEIYNNNMRELIQLLRTTMDTYRQPTAPTPAPAPTTNTRESRYNRPWYFASTTPRPVDSSNNATPRDMRQGAANARTSARTTTASTSTPSNTQRLNTSEIDRNVSIVTYSSSETETRCPISLEDFYVGESICKINNCGHFFKRDALYRWFNSHTTCPVCRSNVLPTPRNIVNNTYNSPITENNIINDYTRSFAYTLLSSLNTNPSNIQTYIFDIPIYYDLSGNARENQSSQNTTTPQGINTTNEENRQNVNDSESDYLSEYD</sequence>
<evidence type="ECO:0000259" key="5">
    <source>
        <dbReference type="PROSITE" id="PS50089"/>
    </source>
</evidence>
<evidence type="ECO:0000256" key="2">
    <source>
        <dbReference type="ARBA" id="ARBA00022771"/>
    </source>
</evidence>